<evidence type="ECO:0000256" key="4">
    <source>
        <dbReference type="ARBA" id="ARBA00023242"/>
    </source>
</evidence>
<feature type="compositionally biased region" description="Basic and acidic residues" evidence="6">
    <location>
        <begin position="693"/>
        <end position="702"/>
    </location>
</feature>
<feature type="domain" description="SERRATE/Ars2 C-terminal" evidence="7">
    <location>
        <begin position="524"/>
        <end position="703"/>
    </location>
</feature>
<sequence>MVDSDDDYHRRNAREKFVRERNDYSDRTRQKDYDFDSRRNYQRGDYSNGASLKRSSSARREEHTSIKRSRIDSASDSYDPVIKTAQEEEPQLVMKTFKKFLATQDDSITDEEAIAKYSEYKMEFKRQELIKFFNSHKDEEFRLKYHPDESAKRKAEQKENVHRRLEIFQELQEKGRFNNLHIEFESAVDIIHIMDTLVVKLEGGTDDDVSALLDEVVEDESVTELRKMKSEKPARNFDEVDSSTNAANNATAESRDDGALSESDDDKKSDIGEKNDNRPKKRMVLHKTSSIFLRNVAPSIMIQEIEAVCKRFPGFLRIGLAEPLPERKFYRRGWVTFRRDVNIKEICWNLNNIRIRDTDLGAIVNRDLVRRVRCVNGVTNHKQVAQNDLRQAARLTALCDKKAGLFQKEDEEKSVNEFGMDLIVRSLNPLLKNLTDFLIEEASAEEEELLGITSDYSGDSNGDQKVPFHKDIELLEKLDRIIIYLRIVHSIDFYNHGEYPNEDVMPNRCGMMHVRGVSPSGSQFTSDENGNVLLTQKFITDFTVGFNTRLEINLINETVLTEKDLENLGRKDPDKEVEAFIAANSVELAKDKWLCPLSGKKFKGPEFIRKHLTTKHQEKLDEVRQEAEYFNNFLTDPKRPQSPEARMPVPSVSSTQKEERRERDTYENDRYTSRTASGGSYSERSRNYGSSRYDNRRYDRGGPPRYGDSSVGSRRDPREPIIYKDLDAPEDIF</sequence>
<evidence type="ECO:0000313" key="12">
    <source>
        <dbReference type="WBParaSite" id="DME_0000859701-mRNA-1"/>
    </source>
</evidence>
<accession>A0A0N4ULC8</accession>
<protein>
    <recommendedName>
        <fullName evidence="3">Serrate RNA effector molecule homolog</fullName>
    </recommendedName>
    <alternativeName>
        <fullName evidence="5">Arsenite-resistance protein 2 homolog</fullName>
    </alternativeName>
</protein>
<evidence type="ECO:0000256" key="5">
    <source>
        <dbReference type="ARBA" id="ARBA00030701"/>
    </source>
</evidence>
<dbReference type="WBParaSite" id="DME_0000859701-mRNA-1">
    <property type="protein sequence ID" value="DME_0000859701-mRNA-1"/>
    <property type="gene ID" value="DME_0000859701"/>
</dbReference>
<keyword evidence="11" id="KW-1185">Reference proteome</keyword>
<comment type="subcellular location">
    <subcellularLocation>
        <location evidence="1">Nucleus</location>
    </subcellularLocation>
</comment>
<feature type="compositionally biased region" description="Basic and acidic residues" evidence="6">
    <location>
        <begin position="713"/>
        <end position="727"/>
    </location>
</feature>
<keyword evidence="4" id="KW-0539">Nucleus</keyword>
<dbReference type="STRING" id="318479.A0A0N4ULC8"/>
<dbReference type="Pfam" id="PF12066">
    <property type="entry name" value="SERRATE_Ars2_N"/>
    <property type="match status" value="1"/>
</dbReference>
<dbReference type="InterPro" id="IPR007042">
    <property type="entry name" value="SERRATE/Ars2_C"/>
</dbReference>
<dbReference type="GO" id="GO:0016604">
    <property type="term" value="C:nuclear body"/>
    <property type="evidence" value="ECO:0007669"/>
    <property type="project" value="TreeGrafter"/>
</dbReference>
<feature type="region of interest" description="Disordered" evidence="6">
    <location>
        <begin position="1"/>
        <end position="79"/>
    </location>
</feature>
<dbReference type="OrthoDB" id="342064at2759"/>
<feature type="region of interest" description="Disordered" evidence="6">
    <location>
        <begin position="633"/>
        <end position="733"/>
    </location>
</feature>
<dbReference type="Proteomes" id="UP000038040">
    <property type="component" value="Unplaced"/>
</dbReference>
<dbReference type="InterPro" id="IPR039727">
    <property type="entry name" value="SE/Ars2"/>
</dbReference>
<feature type="compositionally biased region" description="Basic and acidic residues" evidence="6">
    <location>
        <begin position="265"/>
        <end position="278"/>
    </location>
</feature>
<dbReference type="AlphaFoldDB" id="A0A0N4ULC8"/>
<dbReference type="PANTHER" id="PTHR13165:SF0">
    <property type="entry name" value="SERRATE RNA EFFECTOR MOLECULE HOMOLOG"/>
    <property type="match status" value="1"/>
</dbReference>
<evidence type="ECO:0000256" key="1">
    <source>
        <dbReference type="ARBA" id="ARBA00004123"/>
    </source>
</evidence>
<name>A0A0N4ULC8_DRAME</name>
<evidence type="ECO:0000259" key="7">
    <source>
        <dbReference type="Pfam" id="PF04959"/>
    </source>
</evidence>
<organism evidence="10 12">
    <name type="scientific">Dracunculus medinensis</name>
    <name type="common">Guinea worm</name>
    <dbReference type="NCBI Taxonomy" id="318479"/>
    <lineage>
        <taxon>Eukaryota</taxon>
        <taxon>Metazoa</taxon>
        <taxon>Ecdysozoa</taxon>
        <taxon>Nematoda</taxon>
        <taxon>Chromadorea</taxon>
        <taxon>Rhabditida</taxon>
        <taxon>Spirurina</taxon>
        <taxon>Dracunculoidea</taxon>
        <taxon>Dracunculidae</taxon>
        <taxon>Dracunculus</taxon>
    </lineage>
</organism>
<reference evidence="12" key="1">
    <citation type="submission" date="2017-02" db="UniProtKB">
        <authorList>
            <consortium name="WormBaseParasite"/>
        </authorList>
    </citation>
    <scope>IDENTIFICATION</scope>
</reference>
<dbReference type="PANTHER" id="PTHR13165">
    <property type="entry name" value="ARSENITE-RESISTANCE PROTEIN 2"/>
    <property type="match status" value="1"/>
</dbReference>
<evidence type="ECO:0000256" key="3">
    <source>
        <dbReference type="ARBA" id="ARBA00017364"/>
    </source>
</evidence>
<feature type="domain" description="SERRATE/Ars2 N-terminal" evidence="8">
    <location>
        <begin position="98"/>
        <end position="206"/>
    </location>
</feature>
<evidence type="ECO:0000313" key="9">
    <source>
        <dbReference type="EMBL" id="VDN60471.1"/>
    </source>
</evidence>
<feature type="compositionally biased region" description="Basic and acidic residues" evidence="6">
    <location>
        <begin position="7"/>
        <end position="39"/>
    </location>
</feature>
<gene>
    <name evidence="9" type="ORF">DME_LOCUS10444</name>
</gene>
<evidence type="ECO:0000256" key="2">
    <source>
        <dbReference type="ARBA" id="ARBA00005407"/>
    </source>
</evidence>
<feature type="compositionally biased region" description="Basic and acidic residues" evidence="6">
    <location>
        <begin position="58"/>
        <end position="73"/>
    </location>
</feature>
<feature type="compositionally biased region" description="Basic and acidic residues" evidence="6">
    <location>
        <begin position="656"/>
        <end position="672"/>
    </location>
</feature>
<feature type="compositionally biased region" description="Polar residues" evidence="6">
    <location>
        <begin position="673"/>
        <end position="692"/>
    </location>
</feature>
<evidence type="ECO:0000259" key="8">
    <source>
        <dbReference type="Pfam" id="PF12066"/>
    </source>
</evidence>
<evidence type="ECO:0000256" key="6">
    <source>
        <dbReference type="SAM" id="MobiDB-lite"/>
    </source>
</evidence>
<feature type="region of interest" description="Disordered" evidence="6">
    <location>
        <begin position="224"/>
        <end position="280"/>
    </location>
</feature>
<dbReference type="InterPro" id="IPR021933">
    <property type="entry name" value="SERRATE/Ars2_N"/>
</dbReference>
<comment type="similarity">
    <text evidence="2">Belongs to the ARS2 family.</text>
</comment>
<dbReference type="GO" id="GO:0031053">
    <property type="term" value="P:primary miRNA processing"/>
    <property type="evidence" value="ECO:0007669"/>
    <property type="project" value="TreeGrafter"/>
</dbReference>
<reference evidence="9 11" key="2">
    <citation type="submission" date="2018-11" db="EMBL/GenBank/DDBJ databases">
        <authorList>
            <consortium name="Pathogen Informatics"/>
        </authorList>
    </citation>
    <scope>NUCLEOTIDE SEQUENCE [LARGE SCALE GENOMIC DNA]</scope>
</reference>
<evidence type="ECO:0000313" key="11">
    <source>
        <dbReference type="Proteomes" id="UP000274756"/>
    </source>
</evidence>
<evidence type="ECO:0000313" key="10">
    <source>
        <dbReference type="Proteomes" id="UP000038040"/>
    </source>
</evidence>
<dbReference type="Proteomes" id="UP000274756">
    <property type="component" value="Unassembled WGS sequence"/>
</dbReference>
<dbReference type="Pfam" id="PF04959">
    <property type="entry name" value="ARS2"/>
    <property type="match status" value="1"/>
</dbReference>
<feature type="compositionally biased region" description="Basic and acidic residues" evidence="6">
    <location>
        <begin position="224"/>
        <end position="238"/>
    </location>
</feature>
<dbReference type="EMBL" id="UYYG01001217">
    <property type="protein sequence ID" value="VDN60471.1"/>
    <property type="molecule type" value="Genomic_DNA"/>
</dbReference>
<proteinExistence type="inferred from homology"/>